<proteinExistence type="predicted"/>
<evidence type="ECO:0000313" key="2">
    <source>
        <dbReference type="EMBL" id="MFD2410666.1"/>
    </source>
</evidence>
<comment type="caution">
    <text evidence="2">The sequence shown here is derived from an EMBL/GenBank/DDBJ whole genome shotgun (WGS) entry which is preliminary data.</text>
</comment>
<dbReference type="Gene3D" id="3.40.630.30">
    <property type="match status" value="1"/>
</dbReference>
<dbReference type="PROSITE" id="PS51186">
    <property type="entry name" value="GNAT"/>
    <property type="match status" value="1"/>
</dbReference>
<dbReference type="GO" id="GO:0016746">
    <property type="term" value="F:acyltransferase activity"/>
    <property type="evidence" value="ECO:0007669"/>
    <property type="project" value="UniProtKB-KW"/>
</dbReference>
<accession>A0ABW5F9H2</accession>
<gene>
    <name evidence="2" type="ORF">ACFSX3_12335</name>
</gene>
<keyword evidence="3" id="KW-1185">Reference proteome</keyword>
<protein>
    <submittedName>
        <fullName evidence="2">GNAT family N-acetyltransferase</fullName>
        <ecNumber evidence="2">2.3.1.-</ecNumber>
    </submittedName>
</protein>
<evidence type="ECO:0000313" key="3">
    <source>
        <dbReference type="Proteomes" id="UP001597448"/>
    </source>
</evidence>
<organism evidence="2 3">
    <name type="scientific">Paenibacillus rhizoplanae</name>
    <dbReference type="NCBI Taxonomy" id="1917181"/>
    <lineage>
        <taxon>Bacteria</taxon>
        <taxon>Bacillati</taxon>
        <taxon>Bacillota</taxon>
        <taxon>Bacilli</taxon>
        <taxon>Bacillales</taxon>
        <taxon>Paenibacillaceae</taxon>
        <taxon>Paenibacillus</taxon>
    </lineage>
</organism>
<dbReference type="Pfam" id="PF00583">
    <property type="entry name" value="Acetyltransf_1"/>
    <property type="match status" value="1"/>
</dbReference>
<feature type="domain" description="N-acetyltransferase" evidence="1">
    <location>
        <begin position="5"/>
        <end position="129"/>
    </location>
</feature>
<keyword evidence="2" id="KW-0012">Acyltransferase</keyword>
<dbReference type="InterPro" id="IPR000182">
    <property type="entry name" value="GNAT_dom"/>
</dbReference>
<reference evidence="3" key="1">
    <citation type="journal article" date="2019" name="Int. J. Syst. Evol. Microbiol.">
        <title>The Global Catalogue of Microorganisms (GCM) 10K type strain sequencing project: providing services to taxonomists for standard genome sequencing and annotation.</title>
        <authorList>
            <consortium name="The Broad Institute Genomics Platform"/>
            <consortium name="The Broad Institute Genome Sequencing Center for Infectious Disease"/>
            <person name="Wu L."/>
            <person name="Ma J."/>
        </authorList>
    </citation>
    <scope>NUCLEOTIDE SEQUENCE [LARGE SCALE GENOMIC DNA]</scope>
    <source>
        <strain evidence="3">CCM 8725</strain>
    </source>
</reference>
<evidence type="ECO:0000259" key="1">
    <source>
        <dbReference type="PROSITE" id="PS51186"/>
    </source>
</evidence>
<dbReference type="CDD" id="cd04301">
    <property type="entry name" value="NAT_SF"/>
    <property type="match status" value="1"/>
</dbReference>
<dbReference type="InterPro" id="IPR016181">
    <property type="entry name" value="Acyl_CoA_acyltransferase"/>
</dbReference>
<dbReference type="RefSeq" id="WP_209986336.1">
    <property type="nucleotide sequence ID" value="NZ_JBHSVQ010000001.1"/>
</dbReference>
<name>A0ABW5F9H2_9BACL</name>
<dbReference type="SUPFAM" id="SSF55729">
    <property type="entry name" value="Acyl-CoA N-acyltransferases (Nat)"/>
    <property type="match status" value="1"/>
</dbReference>
<dbReference type="Proteomes" id="UP001597448">
    <property type="component" value="Unassembled WGS sequence"/>
</dbReference>
<keyword evidence="2" id="KW-0808">Transferase</keyword>
<dbReference type="EMBL" id="JBHUKY010000021">
    <property type="protein sequence ID" value="MFD2410666.1"/>
    <property type="molecule type" value="Genomic_DNA"/>
</dbReference>
<sequence>MSTSIRVRRMKSEDITWIHEGLAPHDVSKPLAYIEQCWKENEGEKRLTLVAFREDEFAGWGHIVYTSNYPYFAENHIPEIQNLDVISTLRKRGIGNVLMEALEAEVFATFDTIGIGFGLYASYGTAQRL</sequence>
<dbReference type="EC" id="2.3.1.-" evidence="2"/>